<gene>
    <name evidence="10" type="ORF">QWY20_16900</name>
</gene>
<keyword evidence="7" id="KW-0732">Signal</keyword>
<dbReference type="InterPro" id="IPR036942">
    <property type="entry name" value="Beta-barrel_TonB_sf"/>
</dbReference>
<dbReference type="PANTHER" id="PTHR30069">
    <property type="entry name" value="TONB-DEPENDENT OUTER MEMBRANE RECEPTOR"/>
    <property type="match status" value="1"/>
</dbReference>
<dbReference type="Proteomes" id="UP001336314">
    <property type="component" value="Unassembled WGS sequence"/>
</dbReference>
<dbReference type="RefSeq" id="WP_330130183.1">
    <property type="nucleotide sequence ID" value="NZ_JAUHLI010000022.1"/>
</dbReference>
<evidence type="ECO:0000256" key="1">
    <source>
        <dbReference type="ARBA" id="ARBA00004571"/>
    </source>
</evidence>
<dbReference type="EMBL" id="JAUHLI010000022">
    <property type="protein sequence ID" value="MEE2003135.1"/>
    <property type="molecule type" value="Genomic_DNA"/>
</dbReference>
<comment type="caution">
    <text evidence="10">The sequence shown here is derived from an EMBL/GenBank/DDBJ whole genome shotgun (WGS) entry which is preliminary data.</text>
</comment>
<feature type="signal peptide" evidence="7">
    <location>
        <begin position="1"/>
        <end position="22"/>
    </location>
</feature>
<keyword evidence="11" id="KW-1185">Reference proteome</keyword>
<evidence type="ECO:0000256" key="4">
    <source>
        <dbReference type="ARBA" id="ARBA00022692"/>
    </source>
</evidence>
<name>A0ABU7JA99_9GAMM</name>
<dbReference type="PANTHER" id="PTHR30069:SF46">
    <property type="entry name" value="OAR PROTEIN"/>
    <property type="match status" value="1"/>
</dbReference>
<evidence type="ECO:0000313" key="11">
    <source>
        <dbReference type="Proteomes" id="UP001336314"/>
    </source>
</evidence>
<organism evidence="10 11">
    <name type="scientific">Alkalimonas cellulosilytica</name>
    <dbReference type="NCBI Taxonomy" id="3058395"/>
    <lineage>
        <taxon>Bacteria</taxon>
        <taxon>Pseudomonadati</taxon>
        <taxon>Pseudomonadota</taxon>
        <taxon>Gammaproteobacteria</taxon>
        <taxon>Alkalimonas</taxon>
    </lineage>
</organism>
<dbReference type="SUPFAM" id="SSF56935">
    <property type="entry name" value="Porins"/>
    <property type="match status" value="1"/>
</dbReference>
<evidence type="ECO:0000256" key="3">
    <source>
        <dbReference type="ARBA" id="ARBA00022452"/>
    </source>
</evidence>
<keyword evidence="6" id="KW-0998">Cell outer membrane</keyword>
<dbReference type="InterPro" id="IPR012910">
    <property type="entry name" value="Plug_dom"/>
</dbReference>
<dbReference type="Pfam" id="PF25183">
    <property type="entry name" value="OMP_b-brl_4"/>
    <property type="match status" value="2"/>
</dbReference>
<dbReference type="Pfam" id="PF13620">
    <property type="entry name" value="CarboxypepD_reg"/>
    <property type="match status" value="1"/>
</dbReference>
<feature type="domain" description="TonB-dependent transporter Oar-like beta-barrel" evidence="9">
    <location>
        <begin position="238"/>
        <end position="311"/>
    </location>
</feature>
<dbReference type="InterPro" id="IPR057601">
    <property type="entry name" value="Oar-like_b-barrel"/>
</dbReference>
<dbReference type="Pfam" id="PF07715">
    <property type="entry name" value="Plug"/>
    <property type="match status" value="1"/>
</dbReference>
<feature type="domain" description="TonB-dependent receptor plug" evidence="8">
    <location>
        <begin position="131"/>
        <end position="231"/>
    </location>
</feature>
<evidence type="ECO:0000313" key="10">
    <source>
        <dbReference type="EMBL" id="MEE2003135.1"/>
    </source>
</evidence>
<accession>A0ABU7JA99</accession>
<feature type="domain" description="TonB-dependent transporter Oar-like beta-barrel" evidence="9">
    <location>
        <begin position="346"/>
        <end position="714"/>
    </location>
</feature>
<evidence type="ECO:0000256" key="6">
    <source>
        <dbReference type="ARBA" id="ARBA00023237"/>
    </source>
</evidence>
<protein>
    <submittedName>
        <fullName evidence="10">Carboxypeptidase regulatory-like domain-containing protein</fullName>
    </submittedName>
</protein>
<evidence type="ECO:0000256" key="7">
    <source>
        <dbReference type="SAM" id="SignalP"/>
    </source>
</evidence>
<feature type="chain" id="PRO_5045373130" evidence="7">
    <location>
        <begin position="23"/>
        <end position="1068"/>
    </location>
</feature>
<evidence type="ECO:0000256" key="2">
    <source>
        <dbReference type="ARBA" id="ARBA00022448"/>
    </source>
</evidence>
<proteinExistence type="predicted"/>
<evidence type="ECO:0000256" key="5">
    <source>
        <dbReference type="ARBA" id="ARBA00023136"/>
    </source>
</evidence>
<keyword evidence="2" id="KW-0813">Transport</keyword>
<keyword evidence="3" id="KW-1134">Transmembrane beta strand</keyword>
<keyword evidence="4" id="KW-0812">Transmembrane</keyword>
<keyword evidence="5" id="KW-0472">Membrane</keyword>
<reference evidence="10 11" key="1">
    <citation type="submission" date="2023-07" db="EMBL/GenBank/DDBJ databases">
        <title>Alkalimonas sp., MEB108 novel, alkaliphilic bacterium isolated from Lonar Lake, India.</title>
        <authorList>
            <person name="Joshi A."/>
            <person name="Thite S."/>
        </authorList>
    </citation>
    <scope>NUCLEOTIDE SEQUENCE [LARGE SCALE GENOMIC DNA]</scope>
    <source>
        <strain evidence="10 11">MEB108</strain>
    </source>
</reference>
<dbReference type="InterPro" id="IPR039426">
    <property type="entry name" value="TonB-dep_rcpt-like"/>
</dbReference>
<evidence type="ECO:0000259" key="8">
    <source>
        <dbReference type="Pfam" id="PF07715"/>
    </source>
</evidence>
<sequence length="1068" mass="118090">MKIKHLAMAVALAMGASQFAIAETSSSMRGQILSPTGTAAPNTRIIIEHIPSGTRTETVTNASGNFVASGLRVGGPYRVIIDSSVHQDAEIQDIFLSLGEPYRLNTQLEASNIERIAVQGTVINPASFQAGSSSTWGEREIQTLPSFDRDLKDIVRQNPLATDLGDDNRSLSVGGNNPRFNTITVDGITQNDDFGLNSSGYPTNRSPISIDAIEQISIQSVPFNARYSGFAGARVNAVTRSGTNDLRGSVFAEYSSDSMAGNPKANKYVEGAERPPLDYTEKTYGFSLGGPIMRDRLFFFLNYEAFDKSEPVQEGPFGSSVIQAKTVGADAVQRIQQIAQQRYGVNPGDWNIAPDSDDEKLLVKIDWNINNDHRAAFTYQFAEDNAINGIRRNNLNELTLDSFWYDRNQKMNSFATQVYSNWSNSFSSEIKLSYKDVQTRQDPRQGRNFGQARIAVPAAENGRDNAAVVWLGPDRSRHANRLGTETTELQFHGEYLTGDHQIQFGTEYTKIDVFNVFIQDALGSFEFSSIENFEAGNAARVSYQNAFTNNPDDAAAEFGFSTFAAYLQDTWDISWDLTVSIGLRYERMLASDKPTLNNNFAQRYGFDNTFNLDGLDLWLPRISFNYNLTDEITIRGGMGRFSGGRPNVWISNAHTNDGVNLVTAPQLTNLEGLTSLTVPQAMRDSLQPGDGNTTPIDPNFKMPVDTRFNLAVDYDGLDLGFLGDGWFTSAEVIYTDKDREVGWVNLAKVALLDDSGNQITSKGGRPLYVSWDPLAGDRPTTIGGFNTNRHDLLLTNVSGGRSVVSTLTLGNAWDNGLSFRTSYTHQDVRDITSGGSSTASSNYNFQTAVDKQHPVVGRASYEIRHRFMATLNYRTELFEGYNSTFSLYWDRASGRPYSYALDAFNFGGFGDRQGLNSSTNYLPYIPSGPDDDAVRYVGGLTYEEFAEYVAAANLSKYAGGYAPRNEGNRGPWNTSLDFRFEQEIPGFMEGHRGAFYIDVQNVLAIFGDNQRHSVSFSDTGVRLASINIDEDGTYVYGRPFGGFTTAPPTNYNVRASTWSAKIGVRYRF</sequence>
<comment type="subcellular location">
    <subcellularLocation>
        <location evidence="1">Cell outer membrane</location>
        <topology evidence="1">Multi-pass membrane protein</topology>
    </subcellularLocation>
</comment>
<evidence type="ECO:0000259" key="9">
    <source>
        <dbReference type="Pfam" id="PF25183"/>
    </source>
</evidence>
<dbReference type="Gene3D" id="2.40.170.20">
    <property type="entry name" value="TonB-dependent receptor, beta-barrel domain"/>
    <property type="match status" value="1"/>
</dbReference>